<proteinExistence type="predicted"/>
<sequence>MAQKTVNWQRIRFTCVKCGNESWTEFNVDTYVLKVENLVCDDCMPEDVDEEVVVKVEVL</sequence>
<gene>
    <name evidence="1" type="ORF">LCGC14_2682160</name>
</gene>
<accession>A0A0F9BVU2</accession>
<dbReference type="EMBL" id="LAZR01047310">
    <property type="protein sequence ID" value="KKK94509.1"/>
    <property type="molecule type" value="Genomic_DNA"/>
</dbReference>
<evidence type="ECO:0000313" key="1">
    <source>
        <dbReference type="EMBL" id="KKK94509.1"/>
    </source>
</evidence>
<organism evidence="1">
    <name type="scientific">marine sediment metagenome</name>
    <dbReference type="NCBI Taxonomy" id="412755"/>
    <lineage>
        <taxon>unclassified sequences</taxon>
        <taxon>metagenomes</taxon>
        <taxon>ecological metagenomes</taxon>
    </lineage>
</organism>
<reference evidence="1" key="1">
    <citation type="journal article" date="2015" name="Nature">
        <title>Complex archaea that bridge the gap between prokaryotes and eukaryotes.</title>
        <authorList>
            <person name="Spang A."/>
            <person name="Saw J.H."/>
            <person name="Jorgensen S.L."/>
            <person name="Zaremba-Niedzwiedzka K."/>
            <person name="Martijn J."/>
            <person name="Lind A.E."/>
            <person name="van Eijk R."/>
            <person name="Schleper C."/>
            <person name="Guy L."/>
            <person name="Ettema T.J."/>
        </authorList>
    </citation>
    <scope>NUCLEOTIDE SEQUENCE</scope>
</reference>
<dbReference type="AlphaFoldDB" id="A0A0F9BVU2"/>
<protein>
    <submittedName>
        <fullName evidence="1">Uncharacterized protein</fullName>
    </submittedName>
</protein>
<name>A0A0F9BVU2_9ZZZZ</name>
<comment type="caution">
    <text evidence="1">The sequence shown here is derived from an EMBL/GenBank/DDBJ whole genome shotgun (WGS) entry which is preliminary data.</text>
</comment>